<dbReference type="InterPro" id="IPR035986">
    <property type="entry name" value="PKD_dom_sf"/>
</dbReference>
<keyword evidence="1" id="KW-0677">Repeat</keyword>
<proteinExistence type="predicted"/>
<dbReference type="Pfam" id="PF18962">
    <property type="entry name" value="Por_Secre_tail"/>
    <property type="match status" value="1"/>
</dbReference>
<name>A0A1Q5PGY9_9BACT</name>
<dbReference type="STRING" id="1797110.A3841_10095"/>
<feature type="domain" description="PKD" evidence="2">
    <location>
        <begin position="778"/>
        <end position="829"/>
    </location>
</feature>
<dbReference type="SUPFAM" id="SSF49299">
    <property type="entry name" value="PKD domain"/>
    <property type="match status" value="1"/>
</dbReference>
<dbReference type="CDD" id="cd00146">
    <property type="entry name" value="PKD"/>
    <property type="match status" value="1"/>
</dbReference>
<dbReference type="Proteomes" id="UP000186551">
    <property type="component" value="Unassembled WGS sequence"/>
</dbReference>
<dbReference type="AlphaFoldDB" id="A0A1Q5PGY9"/>
<dbReference type="Pfam" id="PF02494">
    <property type="entry name" value="HYR"/>
    <property type="match status" value="3"/>
</dbReference>
<reference evidence="4 5" key="1">
    <citation type="submission" date="2016-03" db="EMBL/GenBank/DDBJ databases">
        <title>Genome sequence of Pontibacter sp. nov., of the family cytophagaceae, isolated from marine sediment of the Yellow Sea, China.</title>
        <authorList>
            <person name="Zhang G."/>
            <person name="Zhang R."/>
        </authorList>
    </citation>
    <scope>NUCLEOTIDE SEQUENCE [LARGE SCALE GENOMIC DNA]</scope>
    <source>
        <strain evidence="4 5">S10-8</strain>
    </source>
</reference>
<dbReference type="InterPro" id="IPR026444">
    <property type="entry name" value="Secre_tail"/>
</dbReference>
<keyword evidence="5" id="KW-1185">Reference proteome</keyword>
<feature type="domain" description="HYR" evidence="3">
    <location>
        <begin position="659"/>
        <end position="741"/>
    </location>
</feature>
<dbReference type="SMART" id="SM00089">
    <property type="entry name" value="PKD"/>
    <property type="match status" value="2"/>
</dbReference>
<dbReference type="EMBL" id="LVWA01000003">
    <property type="protein sequence ID" value="OKL41402.1"/>
    <property type="molecule type" value="Genomic_DNA"/>
</dbReference>
<dbReference type="InterPro" id="IPR013783">
    <property type="entry name" value="Ig-like_fold"/>
</dbReference>
<feature type="domain" description="HYR" evidence="3">
    <location>
        <begin position="322"/>
        <end position="409"/>
    </location>
</feature>
<dbReference type="PANTHER" id="PTHR24273">
    <property type="entry name" value="FI04643P-RELATED"/>
    <property type="match status" value="1"/>
</dbReference>
<dbReference type="InterPro" id="IPR022409">
    <property type="entry name" value="PKD/Chitinase_dom"/>
</dbReference>
<dbReference type="PANTHER" id="PTHR24273:SF32">
    <property type="entry name" value="HYALIN"/>
    <property type="match status" value="1"/>
</dbReference>
<dbReference type="InterPro" id="IPR000601">
    <property type="entry name" value="PKD_dom"/>
</dbReference>
<evidence type="ECO:0000259" key="2">
    <source>
        <dbReference type="PROSITE" id="PS50093"/>
    </source>
</evidence>
<dbReference type="NCBIfam" id="TIGR04183">
    <property type="entry name" value="Por_Secre_tail"/>
    <property type="match status" value="1"/>
</dbReference>
<evidence type="ECO:0000256" key="1">
    <source>
        <dbReference type="ARBA" id="ARBA00022737"/>
    </source>
</evidence>
<dbReference type="Pfam" id="PF00801">
    <property type="entry name" value="PKD"/>
    <property type="match status" value="1"/>
</dbReference>
<accession>A0A1Q5PGY9</accession>
<evidence type="ECO:0000259" key="3">
    <source>
        <dbReference type="PROSITE" id="PS50825"/>
    </source>
</evidence>
<comment type="caution">
    <text evidence="4">The sequence shown here is derived from an EMBL/GenBank/DDBJ whole genome shotgun (WGS) entry which is preliminary data.</text>
</comment>
<dbReference type="InterPro" id="IPR003410">
    <property type="entry name" value="HYR_dom"/>
</dbReference>
<protein>
    <recommendedName>
        <fullName evidence="6">HYR domain-containing protein</fullName>
    </recommendedName>
</protein>
<dbReference type="Gene3D" id="2.60.40.10">
    <property type="entry name" value="Immunoglobulins"/>
    <property type="match status" value="4"/>
</dbReference>
<organism evidence="4 5">
    <name type="scientific">Pontibacter flavimaris</name>
    <dbReference type="NCBI Taxonomy" id="1797110"/>
    <lineage>
        <taxon>Bacteria</taxon>
        <taxon>Pseudomonadati</taxon>
        <taxon>Bacteroidota</taxon>
        <taxon>Cytophagia</taxon>
        <taxon>Cytophagales</taxon>
        <taxon>Hymenobacteraceae</taxon>
        <taxon>Pontibacter</taxon>
    </lineage>
</organism>
<evidence type="ECO:0000313" key="5">
    <source>
        <dbReference type="Proteomes" id="UP000186551"/>
    </source>
</evidence>
<evidence type="ECO:0008006" key="6">
    <source>
        <dbReference type="Google" id="ProtNLM"/>
    </source>
</evidence>
<dbReference type="PROSITE" id="PS50825">
    <property type="entry name" value="HYR"/>
    <property type="match status" value="2"/>
</dbReference>
<gene>
    <name evidence="4" type="ORF">A3841_10095</name>
</gene>
<dbReference type="PROSITE" id="PS50093">
    <property type="entry name" value="PKD"/>
    <property type="match status" value="1"/>
</dbReference>
<evidence type="ECO:0000313" key="4">
    <source>
        <dbReference type="EMBL" id="OKL41402.1"/>
    </source>
</evidence>
<sequence length="1097" mass="112430">METSNGCSSAASEAVIVTVEDKTAPDVPTLADATGECSVSVAAPTTTDNCTGTITGTTSDPTTYTEQGTYTITWSFSDGNGNTSTATQRVIVRDVTAPILTAAAAQEVELGAACSVTIPDVTGTATDNCRSVTITQSPMAGSVVTATDGQQIQVTVTATDAAGNTDVEEVVLTAQDSTAPLAPATIAAATGECAVTVTEIPTVEDNCGGTITGTTDDPLTYSQQGKYEITWSFNDGNGNVSTAVQEVIVADVTAPVQPTLADATGECSVTVAAPTTTDNCAGTVTGTTVDPTTYEEQGTYTITWTFDDGNDNITTATQRVIVDDETAPVIAVAEPVTAPADPGQCGATLSITAPGVTDNCEAGPATGTRHDGAALDAPYPVGTTTITWNATDPNGNQAAAVTQTVTVSDTQAPTITAQADVEVAADASCQAANVELGTPTTADNCSVASVTNNAPATFPLGETEVIWTVRDAAGLTATAMQLVKVVDESAPILTAAADQEVALGAACTIIIPDVRGTATDNCSAATITQSPAAGTAVAATDGETITVLVTATDAAGNTATHEVVLTAQDETAPVVTAAANQAAGTDNGTCTATMAIPDAAFSDNCAGSQLNWEMSGATTGNGQGQVGTYTFNKGVTTITYTATDAAGNTATDQLLVTVTDDDAPVLTVPANMVVQTQPDKCGAAVNYEVTASDNCSSLSPEMTAGFASGATFPVGTTTVTYKATDEAGNTSIQSFTVTVENEAPSNLVVTGPVSPIQLGSEVTLTATFDDENIATAAWDWGNGSTTTQAISGSPISATYKYPQPGVYSVMLTVTDYCGERISTPYNYVVVYDPNGGFVTGGGWIDSPVGAMKDEKYGVTGRANFGFNAKYKNGKNSTTEVEGHTNFQFTAGDLHFSSFEHEDMSLVIAGKKATYTGYGTVNGSGIHRFRVIAIDGSANGDNGPDEFRIKIWGNGSNSDADVIYDNQRGIAESSDLATALGGGSIVIHKEKTMATVSTTKKLVADAAVLPVKPGRFLNYPNPYTDRITIAFSFEQEERFALEVYDVRGAIVKKVQAGVAEAGKLYEVEFSGGNLPEGVYFARLVSSSGVKTIKMVLKK</sequence>